<proteinExistence type="predicted"/>
<reference evidence="1 2" key="1">
    <citation type="journal article" date="2021" name="Hortic Res">
        <title>High-quality reference genome and annotation aids understanding of berry development for evergreen blueberry (Vaccinium darrowii).</title>
        <authorList>
            <person name="Yu J."/>
            <person name="Hulse-Kemp A.M."/>
            <person name="Babiker E."/>
            <person name="Staton M."/>
        </authorList>
    </citation>
    <scope>NUCLEOTIDE SEQUENCE [LARGE SCALE GENOMIC DNA]</scope>
    <source>
        <strain evidence="2">cv. NJ 8807/NJ 8810</strain>
        <tissue evidence="1">Young leaf</tissue>
    </source>
</reference>
<evidence type="ECO:0000313" key="1">
    <source>
        <dbReference type="EMBL" id="KAH7856400.1"/>
    </source>
</evidence>
<evidence type="ECO:0000313" key="2">
    <source>
        <dbReference type="Proteomes" id="UP000828048"/>
    </source>
</evidence>
<accession>A0ACB7YS41</accession>
<protein>
    <submittedName>
        <fullName evidence="1">Uncharacterized protein</fullName>
    </submittedName>
</protein>
<dbReference type="Proteomes" id="UP000828048">
    <property type="component" value="Chromosome 3"/>
</dbReference>
<sequence length="561" mass="62818">MEKLKEGNLNAASELFQRAVSITPSMAYQLIQILRSEDIEFVVAPYEADAQLAYLSTLEAENGGIIAVISEDSDLLAYGCPAIVFKMDRYGNGEEIVLHKVFESATCVPSFRHFDKELFIGMCVLAGCDFLPSVPGIGIAKAYSLVSKYRDLDRALSMLKFEKARQMPDDYPESFRKAVAVFQHARIYDADSGCLKHMKPLPEKLLQSPDGDLDFLGPEIPPSIAVAIAKGNLDPTTMEAFDQVPSSRPLMGRKAMIEENYLNEATKLEKLVCPLKTPSTEENKAISDNMSLKVPQNNPFRKRKFAEVQLDELEIVGGGNNFNEATELEKLVCSSKTVSTKENKEISDKIPLKVPENNPFRKRKSAEVQLDIVGEENNYFNEATELEKLVSPLKTPSTEENKAISDKTQLKVPENNLFRKGKFAKVQFDELKIVGEENNSNEATEMEKLVCPSKNPSTEENKTISDKIPLKVHENNPFRKRKIAEVQLDELEIVGEQVSTVTELERSETSCVTPESQQSVDSKPKRTSDGKRKPKNEKLKRSNCQSLEGKKCSILNFFSRV</sequence>
<comment type="caution">
    <text evidence="1">The sequence shown here is derived from an EMBL/GenBank/DDBJ whole genome shotgun (WGS) entry which is preliminary data.</text>
</comment>
<keyword evidence="2" id="KW-1185">Reference proteome</keyword>
<gene>
    <name evidence="1" type="ORF">Vadar_000902</name>
</gene>
<dbReference type="EMBL" id="CM037153">
    <property type="protein sequence ID" value="KAH7856400.1"/>
    <property type="molecule type" value="Genomic_DNA"/>
</dbReference>
<name>A0ACB7YS41_9ERIC</name>
<organism evidence="1 2">
    <name type="scientific">Vaccinium darrowii</name>
    <dbReference type="NCBI Taxonomy" id="229202"/>
    <lineage>
        <taxon>Eukaryota</taxon>
        <taxon>Viridiplantae</taxon>
        <taxon>Streptophyta</taxon>
        <taxon>Embryophyta</taxon>
        <taxon>Tracheophyta</taxon>
        <taxon>Spermatophyta</taxon>
        <taxon>Magnoliopsida</taxon>
        <taxon>eudicotyledons</taxon>
        <taxon>Gunneridae</taxon>
        <taxon>Pentapetalae</taxon>
        <taxon>asterids</taxon>
        <taxon>Ericales</taxon>
        <taxon>Ericaceae</taxon>
        <taxon>Vaccinioideae</taxon>
        <taxon>Vaccinieae</taxon>
        <taxon>Vaccinium</taxon>
    </lineage>
</organism>